<dbReference type="Proteomes" id="UP001551482">
    <property type="component" value="Unassembled WGS sequence"/>
</dbReference>
<dbReference type="GO" id="GO:0016853">
    <property type="term" value="F:isomerase activity"/>
    <property type="evidence" value="ECO:0007669"/>
    <property type="project" value="UniProtKB-KW"/>
</dbReference>
<accession>A0ABV3DB53</accession>
<comment type="caution">
    <text evidence="3">The sequence shown here is derived from an EMBL/GenBank/DDBJ whole genome shotgun (WGS) entry which is preliminary data.</text>
</comment>
<dbReference type="InterPro" id="IPR024344">
    <property type="entry name" value="MDMPI_metal-binding"/>
</dbReference>
<evidence type="ECO:0000313" key="3">
    <source>
        <dbReference type="EMBL" id="MEU8132412.1"/>
    </source>
</evidence>
<keyword evidence="3" id="KW-0413">Isomerase</keyword>
<organism evidence="3 4">
    <name type="scientific">Streptodolium elevatio</name>
    <dbReference type="NCBI Taxonomy" id="3157996"/>
    <lineage>
        <taxon>Bacteria</taxon>
        <taxon>Bacillati</taxon>
        <taxon>Actinomycetota</taxon>
        <taxon>Actinomycetes</taxon>
        <taxon>Kitasatosporales</taxon>
        <taxon>Streptomycetaceae</taxon>
        <taxon>Streptodolium</taxon>
    </lineage>
</organism>
<name>A0ABV3DB53_9ACTN</name>
<proteinExistence type="predicted"/>
<dbReference type="Pfam" id="PF11716">
    <property type="entry name" value="MDMPI_N"/>
    <property type="match status" value="1"/>
</dbReference>
<reference evidence="3 4" key="1">
    <citation type="submission" date="2024-06" db="EMBL/GenBank/DDBJ databases">
        <title>The Natural Products Discovery Center: Release of the First 8490 Sequenced Strains for Exploring Actinobacteria Biosynthetic Diversity.</title>
        <authorList>
            <person name="Kalkreuter E."/>
            <person name="Kautsar S.A."/>
            <person name="Yang D."/>
            <person name="Bader C.D."/>
            <person name="Teijaro C.N."/>
            <person name="Fluegel L."/>
            <person name="Davis C.M."/>
            <person name="Simpson J.R."/>
            <person name="Lauterbach L."/>
            <person name="Steele A.D."/>
            <person name="Gui C."/>
            <person name="Meng S."/>
            <person name="Li G."/>
            <person name="Viehrig K."/>
            <person name="Ye F."/>
            <person name="Su P."/>
            <person name="Kiefer A.F."/>
            <person name="Nichols A."/>
            <person name="Cepeda A.J."/>
            <person name="Yan W."/>
            <person name="Fan B."/>
            <person name="Jiang Y."/>
            <person name="Adhikari A."/>
            <person name="Zheng C.-J."/>
            <person name="Schuster L."/>
            <person name="Cowan T.M."/>
            <person name="Smanski M.J."/>
            <person name="Chevrette M.G."/>
            <person name="De Carvalho L.P.S."/>
            <person name="Shen B."/>
        </authorList>
    </citation>
    <scope>NUCLEOTIDE SEQUENCE [LARGE SCALE GENOMIC DNA]</scope>
    <source>
        <strain evidence="3 4">NPDC048946</strain>
    </source>
</reference>
<dbReference type="EMBL" id="JBEZFP010000004">
    <property type="protein sequence ID" value="MEU8132412.1"/>
    <property type="molecule type" value="Genomic_DNA"/>
</dbReference>
<evidence type="ECO:0000313" key="4">
    <source>
        <dbReference type="Proteomes" id="UP001551482"/>
    </source>
</evidence>
<feature type="compositionally biased region" description="Low complexity" evidence="1">
    <location>
        <begin position="17"/>
        <end position="27"/>
    </location>
</feature>
<dbReference type="InterPro" id="IPR017517">
    <property type="entry name" value="Maleyloyr_isom"/>
</dbReference>
<evidence type="ECO:0000259" key="2">
    <source>
        <dbReference type="Pfam" id="PF11716"/>
    </source>
</evidence>
<feature type="domain" description="Mycothiol-dependent maleylpyruvate isomerase metal-binding" evidence="2">
    <location>
        <begin position="40"/>
        <end position="174"/>
    </location>
</feature>
<dbReference type="SUPFAM" id="SSF109854">
    <property type="entry name" value="DinB/YfiT-like putative metalloenzymes"/>
    <property type="match status" value="1"/>
</dbReference>
<sequence length="317" mass="31928">MSTTARPYEPAGPPGPASEGAALGAASAPLAEQRTRALLAWDAFRDLAAAADPDAPSRLPGWTGRAVVAHLASWPDEPLLARLLAEARGTRSADAEPLDQDTANAALVEAHRDATAAELLAALDDGRTRLVAAFDAVEREGIGLARTGSQVGPVPLLTQLGAIAYELAVHAADLVPCGAPEADAELVDAGLLALADITGALAARYGLTAESALVGPGGGWAFAADGGGWSVRAVPAGKSTGPAVRASSAALLLDASAGRRSVPPLLVKRDLRLDNVPGLLALAPLLDRVPGLPGGPALNVAAGWLGGLGRAIGRFQR</sequence>
<protein>
    <submittedName>
        <fullName evidence="3">Maleylpyruvate isomerase family mycothiol-dependent enzyme</fullName>
    </submittedName>
</protein>
<dbReference type="InterPro" id="IPR034660">
    <property type="entry name" value="DinB/YfiT-like"/>
</dbReference>
<dbReference type="NCBIfam" id="TIGR03083">
    <property type="entry name" value="maleylpyruvate isomerase family mycothiol-dependent enzyme"/>
    <property type="match status" value="1"/>
</dbReference>
<keyword evidence="4" id="KW-1185">Reference proteome</keyword>
<gene>
    <name evidence="3" type="ORF">AB0C36_02780</name>
</gene>
<dbReference type="Gene3D" id="1.20.120.450">
    <property type="entry name" value="dinb family like domain"/>
    <property type="match status" value="1"/>
</dbReference>
<feature type="region of interest" description="Disordered" evidence="1">
    <location>
        <begin position="1"/>
        <end position="27"/>
    </location>
</feature>
<evidence type="ECO:0000256" key="1">
    <source>
        <dbReference type="SAM" id="MobiDB-lite"/>
    </source>
</evidence>
<dbReference type="RefSeq" id="WP_358348185.1">
    <property type="nucleotide sequence ID" value="NZ_JBEZFP010000004.1"/>
</dbReference>